<dbReference type="GO" id="GO:0003824">
    <property type="term" value="F:catalytic activity"/>
    <property type="evidence" value="ECO:0007669"/>
    <property type="project" value="InterPro"/>
</dbReference>
<comment type="caution">
    <text evidence="1">Lacks conserved residue(s) required for the propagation of feature annotation.</text>
</comment>
<keyword evidence="4" id="KW-1185">Reference proteome</keyword>
<feature type="domain" description="HIT" evidence="2">
    <location>
        <begin position="34"/>
        <end position="103"/>
    </location>
</feature>
<dbReference type="OrthoDB" id="9799145at2"/>
<dbReference type="Proteomes" id="UP000029444">
    <property type="component" value="Unassembled WGS sequence"/>
</dbReference>
<dbReference type="eggNOG" id="COG0537">
    <property type="taxonomic scope" value="Bacteria"/>
</dbReference>
<dbReference type="STRING" id="1177154.Y5S_03101"/>
<reference evidence="3 4" key="1">
    <citation type="submission" date="2012-09" db="EMBL/GenBank/DDBJ databases">
        <title>Genome Sequence of alkane-degrading Bacterium Alcanivorax sp. 19-m-6.</title>
        <authorList>
            <person name="Lai Q."/>
            <person name="Shao Z."/>
        </authorList>
    </citation>
    <scope>NUCLEOTIDE SEQUENCE [LARGE SCALE GENOMIC DNA]</scope>
    <source>
        <strain evidence="3 4">19-m-6</strain>
    </source>
</reference>
<evidence type="ECO:0000256" key="1">
    <source>
        <dbReference type="PROSITE-ProRule" id="PRU00464"/>
    </source>
</evidence>
<dbReference type="PATRIC" id="fig|1177154.3.peg.3143"/>
<dbReference type="AlphaFoldDB" id="A0A095TMN3"/>
<protein>
    <recommendedName>
        <fullName evidence="2">HIT domain-containing protein</fullName>
    </recommendedName>
</protein>
<evidence type="ECO:0000259" key="2">
    <source>
        <dbReference type="PROSITE" id="PS51084"/>
    </source>
</evidence>
<dbReference type="PROSITE" id="PS51084">
    <property type="entry name" value="HIT_2"/>
    <property type="match status" value="1"/>
</dbReference>
<sequence length="136" mass="15263">MATLHPRLAADTRALGETDLCWLRWMNDQRFAWLIVVPKRDGLREWHHLPVDEQVQLLTQVNALAGQLETITGADKINIGALGNMVPQLHIHVIARFEGDPCWPGPVWGQGQPQPWPEDAQPDWLGQLDLALLEGA</sequence>
<dbReference type="Pfam" id="PF01230">
    <property type="entry name" value="HIT"/>
    <property type="match status" value="1"/>
</dbReference>
<dbReference type="InterPro" id="IPR036265">
    <property type="entry name" value="HIT-like_sf"/>
</dbReference>
<dbReference type="InterPro" id="IPR026026">
    <property type="entry name" value="HIT_Hint"/>
</dbReference>
<gene>
    <name evidence="3" type="ORF">Y5S_03101</name>
</gene>
<evidence type="ECO:0000313" key="3">
    <source>
        <dbReference type="EMBL" id="KGD63678.1"/>
    </source>
</evidence>
<dbReference type="SUPFAM" id="SSF54197">
    <property type="entry name" value="HIT-like"/>
    <property type="match status" value="1"/>
</dbReference>
<dbReference type="RefSeq" id="WP_035234333.1">
    <property type="nucleotide sequence ID" value="NZ_ARXV01000015.1"/>
</dbReference>
<dbReference type="EMBL" id="ARXV01000015">
    <property type="protein sequence ID" value="KGD63678.1"/>
    <property type="molecule type" value="Genomic_DNA"/>
</dbReference>
<accession>A0A095TMN3</accession>
<dbReference type="InterPro" id="IPR011146">
    <property type="entry name" value="HIT-like"/>
</dbReference>
<name>A0A095TMN3_9GAMM</name>
<dbReference type="PIRSF" id="PIRSF000714">
    <property type="entry name" value="HIT"/>
    <property type="match status" value="1"/>
</dbReference>
<organism evidence="3 4">
    <name type="scientific">Alcanivorax nanhaiticus</name>
    <dbReference type="NCBI Taxonomy" id="1177154"/>
    <lineage>
        <taxon>Bacteria</taxon>
        <taxon>Pseudomonadati</taxon>
        <taxon>Pseudomonadota</taxon>
        <taxon>Gammaproteobacteria</taxon>
        <taxon>Oceanospirillales</taxon>
        <taxon>Alcanivoracaceae</taxon>
        <taxon>Alcanivorax</taxon>
    </lineage>
</organism>
<evidence type="ECO:0000313" key="4">
    <source>
        <dbReference type="Proteomes" id="UP000029444"/>
    </source>
</evidence>
<proteinExistence type="predicted"/>
<dbReference type="Gene3D" id="3.30.428.10">
    <property type="entry name" value="HIT-like"/>
    <property type="match status" value="1"/>
</dbReference>
<comment type="caution">
    <text evidence="3">The sequence shown here is derived from an EMBL/GenBank/DDBJ whole genome shotgun (WGS) entry which is preliminary data.</text>
</comment>